<proteinExistence type="predicted"/>
<comment type="caution">
    <text evidence="2">The sequence shown here is derived from an EMBL/GenBank/DDBJ whole genome shotgun (WGS) entry which is preliminary data.</text>
</comment>
<name>A0ABS0AN47_9GAMM</name>
<evidence type="ECO:0000313" key="2">
    <source>
        <dbReference type="EMBL" id="MBF5055546.1"/>
    </source>
</evidence>
<organism evidence="2 3">
    <name type="scientific">Alloalcanivorax profundimaris</name>
    <dbReference type="NCBI Taxonomy" id="2735259"/>
    <lineage>
        <taxon>Bacteria</taxon>
        <taxon>Pseudomonadati</taxon>
        <taxon>Pseudomonadota</taxon>
        <taxon>Gammaproteobacteria</taxon>
        <taxon>Oceanospirillales</taxon>
        <taxon>Alcanivoracaceae</taxon>
        <taxon>Alloalcanivorax</taxon>
    </lineage>
</organism>
<keyword evidence="1" id="KW-0472">Membrane</keyword>
<feature type="transmembrane region" description="Helical" evidence="1">
    <location>
        <begin position="91"/>
        <end position="112"/>
    </location>
</feature>
<gene>
    <name evidence="2" type="ORF">Y5W_00840</name>
</gene>
<dbReference type="RefSeq" id="WP_161384348.1">
    <property type="nucleotide sequence ID" value="NZ_ARXX01000008.1"/>
</dbReference>
<keyword evidence="1" id="KW-1133">Transmembrane helix</keyword>
<keyword evidence="1" id="KW-0812">Transmembrane</keyword>
<feature type="transmembrane region" description="Helical" evidence="1">
    <location>
        <begin position="29"/>
        <end position="46"/>
    </location>
</feature>
<dbReference type="EMBL" id="ARXX01000008">
    <property type="protein sequence ID" value="MBF5055546.1"/>
    <property type="molecule type" value="Genomic_DNA"/>
</dbReference>
<evidence type="ECO:0000256" key="1">
    <source>
        <dbReference type="SAM" id="Phobius"/>
    </source>
</evidence>
<sequence>MALFDLPAPLFAAVDAGLATVLPGAARLAVWAVLAGVGTLLLYRLLSPQKRIGQAKRDAREARRALNGFDGEFSEAGPLIKAQFTTAFRHLGLVLIPTLISILPLLALLTWLEGHYAHRLPAVGETPAVQAEPDRYQAQWIDGDRPRVIVRDGGGGGAVAEVAVDAPIPVVERRHWWNALIGNPLGYLPDQGGPERVTMALPQPRYLPFGPDWMRHWLMVFFPIMLIVSLLTYRWAKIE</sequence>
<keyword evidence="3" id="KW-1185">Reference proteome</keyword>
<accession>A0ABS0AN47</accession>
<evidence type="ECO:0000313" key="3">
    <source>
        <dbReference type="Proteomes" id="UP000662703"/>
    </source>
</evidence>
<feature type="transmembrane region" description="Helical" evidence="1">
    <location>
        <begin position="216"/>
        <end position="236"/>
    </location>
</feature>
<protein>
    <recommendedName>
        <fullName evidence="4">DUF3592 domain-containing protein</fullName>
    </recommendedName>
</protein>
<dbReference type="Proteomes" id="UP000662703">
    <property type="component" value="Unassembled WGS sequence"/>
</dbReference>
<evidence type="ECO:0008006" key="4">
    <source>
        <dbReference type="Google" id="ProtNLM"/>
    </source>
</evidence>
<reference evidence="2 3" key="1">
    <citation type="submission" date="2012-09" db="EMBL/GenBank/DDBJ databases">
        <title>Genome Sequence of alkane-degrading Bacterium Alcanivorax sp. 521-1.</title>
        <authorList>
            <person name="Lai Q."/>
            <person name="Shao Z."/>
        </authorList>
    </citation>
    <scope>NUCLEOTIDE SEQUENCE [LARGE SCALE GENOMIC DNA]</scope>
    <source>
        <strain evidence="2 3">521-1</strain>
    </source>
</reference>